<dbReference type="InterPro" id="IPR050194">
    <property type="entry name" value="Glycosyltransferase_grp1"/>
</dbReference>
<dbReference type="KEGG" id="wna:KA717_30460"/>
<proteinExistence type="predicted"/>
<dbReference type="PANTHER" id="PTHR45947:SF3">
    <property type="entry name" value="SULFOQUINOVOSYL TRANSFERASE SQD2"/>
    <property type="match status" value="1"/>
</dbReference>
<gene>
    <name evidence="2" type="ORF">KA717_30460</name>
</gene>
<dbReference type="EC" id="2.4.-.-" evidence="2"/>
<dbReference type="InterPro" id="IPR001296">
    <property type="entry name" value="Glyco_trans_1"/>
</dbReference>
<dbReference type="PANTHER" id="PTHR45947">
    <property type="entry name" value="SULFOQUINOVOSYL TRANSFERASE SQD2"/>
    <property type="match status" value="1"/>
</dbReference>
<accession>A0A977KU45</accession>
<dbReference type="SUPFAM" id="SSF53756">
    <property type="entry name" value="UDP-Glycosyltransferase/glycogen phosphorylase"/>
    <property type="match status" value="1"/>
</dbReference>
<evidence type="ECO:0000313" key="2">
    <source>
        <dbReference type="EMBL" id="UXE59972.1"/>
    </source>
</evidence>
<keyword evidence="2" id="KW-0808">Transferase</keyword>
<dbReference type="Pfam" id="PF00534">
    <property type="entry name" value="Glycos_transf_1"/>
    <property type="match status" value="1"/>
</dbReference>
<dbReference type="Gene3D" id="3.40.50.2000">
    <property type="entry name" value="Glycogen Phosphorylase B"/>
    <property type="match status" value="1"/>
</dbReference>
<sequence>MIGRQHQLQIVSPRGSSDKLLPIKQVEGELQPCIPKTKYADPAIIPNNAVLANMWDYARQVQGDYDLILNFSHEWLPFYLSPFFSCPVLHYVCIGASILVIDRQIERVAHLCPGTLGAHTRVQAATYSVPQSFRILGGAIDITQYEFCPEPGDSFAWAGRITPNKGLEDAIAVANTTGLKLKIFGLMQNPEYWEQIRQDYPNAPIEYMGFLPTKKFQGELGECRALLMTHRWIEALGRVALEALACGVPVISYRRGGPLEIVVDGETGWLVEPDNLEELIGAMKRIDQINRYLCRQRAETEYSLPALGNRLEQWFEEVLRRYPSQ</sequence>
<reference evidence="2" key="1">
    <citation type="submission" date="2021-04" db="EMBL/GenBank/DDBJ databases">
        <title>Genome sequence of Woronichinia naegeliana from Washington state freshwater lake bloom.</title>
        <authorList>
            <person name="Dreher T.W."/>
        </authorList>
    </citation>
    <scope>NUCLEOTIDE SEQUENCE</scope>
    <source>
        <strain evidence="2">WA131</strain>
    </source>
</reference>
<dbReference type="GO" id="GO:0016757">
    <property type="term" value="F:glycosyltransferase activity"/>
    <property type="evidence" value="ECO:0007669"/>
    <property type="project" value="UniProtKB-KW"/>
</dbReference>
<feature type="domain" description="Glycosyl transferase family 1" evidence="1">
    <location>
        <begin position="157"/>
        <end position="286"/>
    </location>
</feature>
<keyword evidence="2" id="KW-0328">Glycosyltransferase</keyword>
<organism evidence="2">
    <name type="scientific">Woronichinia naegeliana WA131</name>
    <dbReference type="NCBI Taxonomy" id="2824559"/>
    <lineage>
        <taxon>Bacteria</taxon>
        <taxon>Bacillati</taxon>
        <taxon>Cyanobacteriota</taxon>
        <taxon>Cyanophyceae</taxon>
        <taxon>Synechococcales</taxon>
        <taxon>Coelosphaeriaceae</taxon>
        <taxon>Woronichinia</taxon>
    </lineage>
</organism>
<evidence type="ECO:0000259" key="1">
    <source>
        <dbReference type="Pfam" id="PF00534"/>
    </source>
</evidence>
<dbReference type="AlphaFoldDB" id="A0A977KU45"/>
<protein>
    <submittedName>
        <fullName evidence="2">Glycosyltransferase</fullName>
        <ecNumber evidence="2">2.4.-.-</ecNumber>
    </submittedName>
</protein>
<dbReference type="Proteomes" id="UP001065613">
    <property type="component" value="Chromosome"/>
</dbReference>
<dbReference type="EMBL" id="CP073041">
    <property type="protein sequence ID" value="UXE59972.1"/>
    <property type="molecule type" value="Genomic_DNA"/>
</dbReference>
<name>A0A977KU45_9CYAN</name>